<dbReference type="RefSeq" id="WP_076600491.1">
    <property type="nucleotide sequence ID" value="NZ_FTMD01000001.1"/>
</dbReference>
<dbReference type="InterPro" id="IPR029045">
    <property type="entry name" value="ClpP/crotonase-like_dom_sf"/>
</dbReference>
<dbReference type="EMBL" id="FTMD01000001">
    <property type="protein sequence ID" value="SIP96741.1"/>
    <property type="molecule type" value="Genomic_DNA"/>
</dbReference>
<sequence length="267" mass="28577">MDYSRYTNLKVELHEHGIAEVILGEPGKLPAADAAGHGELADIWRDLDRDPAVSVIVVRGQDKGFSAGGTLDLVAAMVDEFEHRARVWKEARDIVYNMINCSKVIVSAINGPAVGGGLAVALLADISIAAKNARLIDGHTRLGVAAGDHAAIIWPLLCGMAKAKLHLLLSNEISGEEAERIGLVSMAVEADQLRDTAFDVAKKLAAGPQTALRWTKHSLNNWLRQAGPIFDNSVALEMLGFTGPEVREGLAAVRERRTPNFPAGSPI</sequence>
<accession>A0A1N6NXD3</accession>
<dbReference type="PANTHER" id="PTHR43459:SF3">
    <property type="entry name" value="ENOYL-COA HYDRATASE ECHA15 (ENOYL HYDRASE) (UNSATURATED ACYL-COA HYDRATASE) (CROTONASE)-RELATED"/>
    <property type="match status" value="1"/>
</dbReference>
<dbReference type="Proteomes" id="UP000186819">
    <property type="component" value="Unassembled WGS sequence"/>
</dbReference>
<gene>
    <name evidence="3" type="ORF">SAMN05421829_101499</name>
</gene>
<dbReference type="PANTHER" id="PTHR43459">
    <property type="entry name" value="ENOYL-COA HYDRATASE"/>
    <property type="match status" value="1"/>
</dbReference>
<dbReference type="PROSITE" id="PS00166">
    <property type="entry name" value="ENOYL_COA_HYDRATASE"/>
    <property type="match status" value="1"/>
</dbReference>
<dbReference type="STRING" id="34027.SAMN05421829_101499"/>
<protein>
    <submittedName>
        <fullName evidence="3">Enoyl-CoA hydratase</fullName>
    </submittedName>
</protein>
<dbReference type="GO" id="GO:0003824">
    <property type="term" value="F:catalytic activity"/>
    <property type="evidence" value="ECO:0007669"/>
    <property type="project" value="InterPro"/>
</dbReference>
<name>A0A1N6NXD3_9RHOO</name>
<comment type="similarity">
    <text evidence="1 2">Belongs to the enoyl-CoA hydratase/isomerase family.</text>
</comment>
<evidence type="ECO:0000313" key="4">
    <source>
        <dbReference type="Proteomes" id="UP000186819"/>
    </source>
</evidence>
<dbReference type="CDD" id="cd06558">
    <property type="entry name" value="crotonase-like"/>
    <property type="match status" value="1"/>
</dbReference>
<keyword evidence="4" id="KW-1185">Reference proteome</keyword>
<organism evidence="3 4">
    <name type="scientific">Aromatoleum tolulyticum</name>
    <dbReference type="NCBI Taxonomy" id="34027"/>
    <lineage>
        <taxon>Bacteria</taxon>
        <taxon>Pseudomonadati</taxon>
        <taxon>Pseudomonadota</taxon>
        <taxon>Betaproteobacteria</taxon>
        <taxon>Rhodocyclales</taxon>
        <taxon>Rhodocyclaceae</taxon>
        <taxon>Aromatoleum</taxon>
    </lineage>
</organism>
<dbReference type="InterPro" id="IPR018376">
    <property type="entry name" value="Enoyl-CoA_hyd/isom_CS"/>
</dbReference>
<dbReference type="InterPro" id="IPR014748">
    <property type="entry name" value="Enoyl-CoA_hydra_C"/>
</dbReference>
<dbReference type="Gene3D" id="3.90.226.10">
    <property type="entry name" value="2-enoyl-CoA Hydratase, Chain A, domain 1"/>
    <property type="match status" value="1"/>
</dbReference>
<reference evidence="4" key="1">
    <citation type="submission" date="2017-01" db="EMBL/GenBank/DDBJ databases">
        <authorList>
            <person name="Varghese N."/>
            <person name="Submissions S."/>
        </authorList>
    </citation>
    <scope>NUCLEOTIDE SEQUENCE [LARGE SCALE GENOMIC DNA]</scope>
    <source>
        <strain evidence="4">ATCC 51758</strain>
    </source>
</reference>
<dbReference type="Pfam" id="PF00378">
    <property type="entry name" value="ECH_1"/>
    <property type="match status" value="1"/>
</dbReference>
<dbReference type="OrthoDB" id="9777711at2"/>
<dbReference type="SUPFAM" id="SSF52096">
    <property type="entry name" value="ClpP/crotonase"/>
    <property type="match status" value="1"/>
</dbReference>
<dbReference type="NCBIfam" id="NF005595">
    <property type="entry name" value="PRK07327.1"/>
    <property type="match status" value="1"/>
</dbReference>
<evidence type="ECO:0000256" key="2">
    <source>
        <dbReference type="RuleBase" id="RU003707"/>
    </source>
</evidence>
<dbReference type="InterPro" id="IPR001753">
    <property type="entry name" value="Enoyl-CoA_hydra/iso"/>
</dbReference>
<evidence type="ECO:0000256" key="1">
    <source>
        <dbReference type="ARBA" id="ARBA00005254"/>
    </source>
</evidence>
<dbReference type="Gene3D" id="1.10.12.10">
    <property type="entry name" value="Lyase 2-enoyl-coa Hydratase, Chain A, domain 2"/>
    <property type="match status" value="1"/>
</dbReference>
<evidence type="ECO:0000313" key="3">
    <source>
        <dbReference type="EMBL" id="SIP96741.1"/>
    </source>
</evidence>
<dbReference type="AlphaFoldDB" id="A0A1N6NXD3"/>
<proteinExistence type="inferred from homology"/>